<evidence type="ECO:0000313" key="4">
    <source>
        <dbReference type="EMBL" id="HIY72863.1"/>
    </source>
</evidence>
<reference evidence="4" key="2">
    <citation type="submission" date="2021-04" db="EMBL/GenBank/DDBJ databases">
        <authorList>
            <person name="Gilroy R."/>
        </authorList>
    </citation>
    <scope>NUCLEOTIDE SEQUENCE</scope>
    <source>
        <strain evidence="4">CHK33-7979</strain>
    </source>
</reference>
<dbReference type="InterPro" id="IPR007527">
    <property type="entry name" value="Znf_SWIM"/>
</dbReference>
<keyword evidence="1" id="KW-0862">Zinc</keyword>
<sequence length="480" mass="52960">MELTEQFILLQAPNPAAADNGRKLSKSGKFSSLRRSEDGTLFWGECAGSGKTPYRVSIDWTEPQAPVCRCSCPSRQFPCKHALGLMFEQLSGKPFEVADIPQDIADKRAKQAARAAKKEAGAQVPKKPRKTNTAAAAKRLNRQLEGLDMAERMVEELLNGGVGSLGGSSAKTYEELAKELGNHYLTGPQTAFSRIALAVRTAQRTPEQQESSYAEALRVLIALRSTIKKGRAFLQQKLEAGQFSAEDTILFEAMGGVWKLEDLAAIGACREHVRLVQLSFDVSYDEARREYVERGFWLDLDTGHVDQTWNLRPVKALKYIKGEDSCFSLLEIPALYTYPGEGCRRIRWENGMPRPLTREEQSGLPALAQPDLATAVKLAKNQMKNTLLPKFLPVLLPVGQVGELDGAFVLEDPAGGRILLRDRPEDGADHASTARVASVPGGLRKGDALFGLMFYDKADRSLCLHPYSAVTRSHIIRLQY</sequence>
<reference evidence="4" key="1">
    <citation type="journal article" date="2021" name="PeerJ">
        <title>Extensive microbial diversity within the chicken gut microbiome revealed by metagenomics and culture.</title>
        <authorList>
            <person name="Gilroy R."/>
            <person name="Ravi A."/>
            <person name="Getino M."/>
            <person name="Pursley I."/>
            <person name="Horton D.L."/>
            <person name="Alikhan N.F."/>
            <person name="Baker D."/>
            <person name="Gharbi K."/>
            <person name="Hall N."/>
            <person name="Watson M."/>
            <person name="Adriaenssens E.M."/>
            <person name="Foster-Nyarko E."/>
            <person name="Jarju S."/>
            <person name="Secka A."/>
            <person name="Antonio M."/>
            <person name="Oren A."/>
            <person name="Chaudhuri R.R."/>
            <person name="La Ragione R."/>
            <person name="Hildebrand F."/>
            <person name="Pallen M.J."/>
        </authorList>
    </citation>
    <scope>NUCLEOTIDE SEQUENCE</scope>
    <source>
        <strain evidence="4">CHK33-7979</strain>
    </source>
</reference>
<dbReference type="Pfam" id="PF04434">
    <property type="entry name" value="SWIM"/>
    <property type="match status" value="1"/>
</dbReference>
<accession>A0A9D1Z3S1</accession>
<feature type="domain" description="SWIM-type" evidence="3">
    <location>
        <begin position="54"/>
        <end position="90"/>
    </location>
</feature>
<proteinExistence type="predicted"/>
<name>A0A9D1Z3S1_9FIRM</name>
<protein>
    <submittedName>
        <fullName evidence="4">SWIM zinc finger domain-containing protein</fullName>
    </submittedName>
</protein>
<gene>
    <name evidence="4" type="ORF">H9826_02645</name>
</gene>
<dbReference type="PROSITE" id="PS50966">
    <property type="entry name" value="ZF_SWIM"/>
    <property type="match status" value="1"/>
</dbReference>
<dbReference type="GO" id="GO:0008270">
    <property type="term" value="F:zinc ion binding"/>
    <property type="evidence" value="ECO:0007669"/>
    <property type="project" value="UniProtKB-KW"/>
</dbReference>
<organism evidence="4 5">
    <name type="scientific">Candidatus Intestinimonas merdavium</name>
    <dbReference type="NCBI Taxonomy" id="2838622"/>
    <lineage>
        <taxon>Bacteria</taxon>
        <taxon>Bacillati</taxon>
        <taxon>Bacillota</taxon>
        <taxon>Clostridia</taxon>
        <taxon>Eubacteriales</taxon>
        <taxon>Intestinimonas</taxon>
    </lineage>
</organism>
<dbReference type="Proteomes" id="UP000886824">
    <property type="component" value="Unassembled WGS sequence"/>
</dbReference>
<keyword evidence="1" id="KW-0863">Zinc-finger</keyword>
<evidence type="ECO:0000313" key="5">
    <source>
        <dbReference type="Proteomes" id="UP000886824"/>
    </source>
</evidence>
<comment type="caution">
    <text evidence="4">The sequence shown here is derived from an EMBL/GenBank/DDBJ whole genome shotgun (WGS) entry which is preliminary data.</text>
</comment>
<dbReference type="EMBL" id="DXCX01000028">
    <property type="protein sequence ID" value="HIY72863.1"/>
    <property type="molecule type" value="Genomic_DNA"/>
</dbReference>
<feature type="region of interest" description="Disordered" evidence="2">
    <location>
        <begin position="116"/>
        <end position="136"/>
    </location>
</feature>
<evidence type="ECO:0000256" key="1">
    <source>
        <dbReference type="PROSITE-ProRule" id="PRU00325"/>
    </source>
</evidence>
<evidence type="ECO:0000256" key="2">
    <source>
        <dbReference type="SAM" id="MobiDB-lite"/>
    </source>
</evidence>
<dbReference type="AlphaFoldDB" id="A0A9D1Z3S1"/>
<keyword evidence="1" id="KW-0479">Metal-binding</keyword>
<evidence type="ECO:0000259" key="3">
    <source>
        <dbReference type="PROSITE" id="PS50966"/>
    </source>
</evidence>